<gene>
    <name evidence="5" type="ORF">EIK76_13505</name>
</gene>
<evidence type="ECO:0000256" key="1">
    <source>
        <dbReference type="ARBA" id="ARBA00006611"/>
    </source>
</evidence>
<sequence>MTFYQKLLELFQSIHNSERFLDIFPELEAEILQLFCAERITIYQRSYHSQDIYSRFKTGSELTEIRVPIGPQSIAGYVALSKKSVLIKDAYDEKELQSIHPKLSFARQFDQKSGFRTRSVLAVPITEQNVLLGVIQLINAKAAVAFSQDDLDKATQLAQVLGQKFRYELGATRGPFDDLHHRNLLSASQLQQLNQPPQDFTAQVNKLITDYHISKEQLGLSLEAFYQVSFIGFEPDKYQLHALNNKLNRSYLLKNHLVILDDQSGKAIIVLTNPNQADTLMEVERATGLLNYDIHVALPDDIDRYITGHQDNNLTELGDLLNEADDDLKLESFQPQDEGISEDTPVVVKLVNRILMDAQRLNASDIHIESGKAKSSCRVRLRVDGECRELIQIPPAFMPAVVSRIKIMARLDIAEKRLPQDGKFSIKLANNIIEVRVATLPTVFGEGVVMRILASGEALPFDKLQLSPRNYQMMSQMIKHPHGVLLVVGPTGSGKTTTLHAILGQLNTPDKKIWTAEDPVEITQPGLQQVQMNNKSGLTFAVALRAFLRADPDIILIGEMRDKETAHAGIEASLTGHLVLSTLHTNSAPETITRLIDIGIDPINFADACIGILAQRLIRTLCTRCKAAYQPDRAEQDYLQRHYGLGFASELELKNPLTLYKAKGCQNCDQTGYKGRVGVHELLPVTAKVRQLIYHKASIEQIQQQAITEGMRTLVQDGILKVVAGITDFKQLQAISVFED</sequence>
<dbReference type="InterPro" id="IPR029016">
    <property type="entry name" value="GAF-like_dom_sf"/>
</dbReference>
<dbReference type="SMART" id="SM00065">
    <property type="entry name" value="GAF"/>
    <property type="match status" value="1"/>
</dbReference>
<dbReference type="GO" id="GO:0016887">
    <property type="term" value="F:ATP hydrolysis activity"/>
    <property type="evidence" value="ECO:0007669"/>
    <property type="project" value="TreeGrafter"/>
</dbReference>
<dbReference type="AlphaFoldDB" id="A0A3P3QEE1"/>
<dbReference type="Gene3D" id="3.40.50.300">
    <property type="entry name" value="P-loop containing nucleotide triphosphate hydrolases"/>
    <property type="match status" value="1"/>
</dbReference>
<dbReference type="CDD" id="cd01129">
    <property type="entry name" value="PulE-GspE-like"/>
    <property type="match status" value="1"/>
</dbReference>
<dbReference type="GO" id="GO:0005886">
    <property type="term" value="C:plasma membrane"/>
    <property type="evidence" value="ECO:0007669"/>
    <property type="project" value="TreeGrafter"/>
</dbReference>
<dbReference type="SMART" id="SM00382">
    <property type="entry name" value="AAA"/>
    <property type="match status" value="1"/>
</dbReference>
<dbReference type="InterPro" id="IPR007831">
    <property type="entry name" value="T2SS_GspE_N"/>
</dbReference>
<dbReference type="SUPFAM" id="SSF52540">
    <property type="entry name" value="P-loop containing nucleoside triphosphate hydrolases"/>
    <property type="match status" value="1"/>
</dbReference>
<dbReference type="PANTHER" id="PTHR30258">
    <property type="entry name" value="TYPE II SECRETION SYSTEM PROTEIN GSPE-RELATED"/>
    <property type="match status" value="1"/>
</dbReference>
<dbReference type="InterPro" id="IPR037257">
    <property type="entry name" value="T2SS_E_N_sf"/>
</dbReference>
<evidence type="ECO:0000259" key="4">
    <source>
        <dbReference type="PROSITE" id="PS00662"/>
    </source>
</evidence>
<dbReference type="InterPro" id="IPR003593">
    <property type="entry name" value="AAA+_ATPase"/>
</dbReference>
<dbReference type="InterPro" id="IPR003018">
    <property type="entry name" value="GAF"/>
</dbReference>
<dbReference type="Proteomes" id="UP000276260">
    <property type="component" value="Unassembled WGS sequence"/>
</dbReference>
<dbReference type="Pfam" id="PF00437">
    <property type="entry name" value="T2SSE"/>
    <property type="match status" value="1"/>
</dbReference>
<evidence type="ECO:0000256" key="3">
    <source>
        <dbReference type="ARBA" id="ARBA00022840"/>
    </source>
</evidence>
<dbReference type="PROSITE" id="PS00662">
    <property type="entry name" value="T2SP_E"/>
    <property type="match status" value="1"/>
</dbReference>
<proteinExistence type="inferred from homology"/>
<comment type="caution">
    <text evidence="5">The sequence shown here is derived from an EMBL/GenBank/DDBJ whole genome shotgun (WGS) entry which is preliminary data.</text>
</comment>
<evidence type="ECO:0000313" key="6">
    <source>
        <dbReference type="Proteomes" id="UP000276260"/>
    </source>
</evidence>
<dbReference type="Pfam" id="PF05157">
    <property type="entry name" value="MshEN"/>
    <property type="match status" value="1"/>
</dbReference>
<dbReference type="Pfam" id="PF01590">
    <property type="entry name" value="GAF"/>
    <property type="match status" value="1"/>
</dbReference>
<dbReference type="FunFam" id="3.40.50.300:FF:000398">
    <property type="entry name" value="Type IV pilus assembly ATPase PilB"/>
    <property type="match status" value="1"/>
</dbReference>
<dbReference type="EMBL" id="RRCF01000004">
    <property type="protein sequence ID" value="RRJ19468.1"/>
    <property type="molecule type" value="Genomic_DNA"/>
</dbReference>
<dbReference type="InterPro" id="IPR027417">
    <property type="entry name" value="P-loop_NTPase"/>
</dbReference>
<dbReference type="SUPFAM" id="SSF55781">
    <property type="entry name" value="GAF domain-like"/>
    <property type="match status" value="1"/>
</dbReference>
<name>A0A3P3QEE1_9GAMM</name>
<keyword evidence="3" id="KW-0067">ATP-binding</keyword>
<dbReference type="OrthoDB" id="9804785at2"/>
<feature type="domain" description="Bacterial type II secretion system protein E" evidence="4">
    <location>
        <begin position="548"/>
        <end position="562"/>
    </location>
</feature>
<protein>
    <submittedName>
        <fullName evidence="5">GspE/PulE family protein</fullName>
    </submittedName>
</protein>
<evidence type="ECO:0000256" key="2">
    <source>
        <dbReference type="ARBA" id="ARBA00022741"/>
    </source>
</evidence>
<dbReference type="InterPro" id="IPR001482">
    <property type="entry name" value="T2SS/T4SS_dom"/>
</dbReference>
<keyword evidence="6" id="KW-1185">Reference proteome</keyword>
<accession>A0A3P3QEE1</accession>
<dbReference type="RefSeq" id="WP_046518427.1">
    <property type="nucleotide sequence ID" value="NZ_LAVS01000002.1"/>
</dbReference>
<dbReference type="SUPFAM" id="SSF160246">
    <property type="entry name" value="EspE N-terminal domain-like"/>
    <property type="match status" value="1"/>
</dbReference>
<dbReference type="Gene3D" id="3.30.450.90">
    <property type="match status" value="1"/>
</dbReference>
<dbReference type="Gene3D" id="3.30.450.40">
    <property type="match status" value="1"/>
</dbReference>
<keyword evidence="2" id="KW-0547">Nucleotide-binding</keyword>
<organism evidence="5 6">
    <name type="scientific">Rheinheimera mesophila</name>
    <dbReference type="NCBI Taxonomy" id="1547515"/>
    <lineage>
        <taxon>Bacteria</taxon>
        <taxon>Pseudomonadati</taxon>
        <taxon>Pseudomonadota</taxon>
        <taxon>Gammaproteobacteria</taxon>
        <taxon>Chromatiales</taxon>
        <taxon>Chromatiaceae</taxon>
        <taxon>Rheinheimera</taxon>
    </lineage>
</organism>
<dbReference type="PANTHER" id="PTHR30258:SF1">
    <property type="entry name" value="PROTEIN TRANSPORT PROTEIN HOFB HOMOLOG"/>
    <property type="match status" value="1"/>
</dbReference>
<comment type="similarity">
    <text evidence="1">Belongs to the GSP E family.</text>
</comment>
<dbReference type="GO" id="GO:0005524">
    <property type="term" value="F:ATP binding"/>
    <property type="evidence" value="ECO:0007669"/>
    <property type="project" value="UniProtKB-KW"/>
</dbReference>
<reference evidence="5 6" key="1">
    <citation type="submission" date="2018-11" db="EMBL/GenBank/DDBJ databases">
        <title>Draft genome analysis of Rheinheimera mesophila isolated from an industrial waste site.</title>
        <authorList>
            <person name="Yu Q."/>
            <person name="Qi Y."/>
            <person name="Zhang H."/>
            <person name="Lu Y."/>
            <person name="Pu J."/>
        </authorList>
    </citation>
    <scope>NUCLEOTIDE SEQUENCE [LARGE SCALE GENOMIC DNA]</scope>
    <source>
        <strain evidence="5 6">IITR13</strain>
    </source>
</reference>
<evidence type="ECO:0000313" key="5">
    <source>
        <dbReference type="EMBL" id="RRJ19468.1"/>
    </source>
</evidence>